<protein>
    <recommendedName>
        <fullName evidence="5">DUF1232 domain-containing protein</fullName>
    </recommendedName>
</protein>
<evidence type="ECO:0000256" key="2">
    <source>
        <dbReference type="ARBA" id="ARBA00022692"/>
    </source>
</evidence>
<evidence type="ECO:0000259" key="5">
    <source>
        <dbReference type="Pfam" id="PF06803"/>
    </source>
</evidence>
<keyword evidence="7" id="KW-1185">Reference proteome</keyword>
<evidence type="ECO:0000256" key="3">
    <source>
        <dbReference type="ARBA" id="ARBA00022989"/>
    </source>
</evidence>
<evidence type="ECO:0000256" key="4">
    <source>
        <dbReference type="ARBA" id="ARBA00023136"/>
    </source>
</evidence>
<evidence type="ECO:0000313" key="7">
    <source>
        <dbReference type="Proteomes" id="UP000002221"/>
    </source>
</evidence>
<dbReference type="EMBL" id="CP001807">
    <property type="protein sequence ID" value="ACY47803.1"/>
    <property type="molecule type" value="Genomic_DNA"/>
</dbReference>
<organism evidence="6 7">
    <name type="scientific">Rhodothermus marinus (strain ATCC 43812 / DSM 4252 / R-10)</name>
    <name type="common">Rhodothermus obamensis</name>
    <dbReference type="NCBI Taxonomy" id="518766"/>
    <lineage>
        <taxon>Bacteria</taxon>
        <taxon>Pseudomonadati</taxon>
        <taxon>Rhodothermota</taxon>
        <taxon>Rhodothermia</taxon>
        <taxon>Rhodothermales</taxon>
        <taxon>Rhodothermaceae</taxon>
        <taxon>Rhodothermus</taxon>
    </lineage>
</organism>
<sequence length="154" mass="17627">MPLPDLEVREMSPEALSRPPLHTRAFELALRTARRSLSRRSRLMRLVLHASRRLAHREAALVQVRGELQTLLRMVHAWARREYRVVPWRSLLYAAAALAYFVNPADLLPDALLGLGLVDDVAVIAAVARAIQADLERFRQWEALRSRNNGRRHA</sequence>
<comment type="subcellular location">
    <subcellularLocation>
        <location evidence="1">Endomembrane system</location>
        <topology evidence="1">Multi-pass membrane protein</topology>
    </subcellularLocation>
</comment>
<name>D0MH18_RHOM4</name>
<keyword evidence="4" id="KW-0472">Membrane</keyword>
<dbReference type="RefSeq" id="WP_012843415.1">
    <property type="nucleotide sequence ID" value="NC_013501.1"/>
</dbReference>
<dbReference type="Proteomes" id="UP000002221">
    <property type="component" value="Chromosome"/>
</dbReference>
<dbReference type="STRING" id="518766.Rmar_0909"/>
<dbReference type="Pfam" id="PF06803">
    <property type="entry name" value="DUF1232"/>
    <property type="match status" value="1"/>
</dbReference>
<dbReference type="eggNOG" id="COG3339">
    <property type="taxonomic scope" value="Bacteria"/>
</dbReference>
<dbReference type="InterPro" id="IPR010652">
    <property type="entry name" value="DUF1232"/>
</dbReference>
<keyword evidence="3" id="KW-1133">Transmembrane helix</keyword>
<dbReference type="OrthoDB" id="9800034at2"/>
<keyword evidence="2" id="KW-0812">Transmembrane</keyword>
<dbReference type="GO" id="GO:0012505">
    <property type="term" value="C:endomembrane system"/>
    <property type="evidence" value="ECO:0007669"/>
    <property type="project" value="UniProtKB-SubCell"/>
</dbReference>
<proteinExistence type="predicted"/>
<dbReference type="HOGENOM" id="CLU_110199_0_1_10"/>
<evidence type="ECO:0000313" key="6">
    <source>
        <dbReference type="EMBL" id="ACY47803.1"/>
    </source>
</evidence>
<feature type="domain" description="DUF1232" evidence="5">
    <location>
        <begin position="92"/>
        <end position="125"/>
    </location>
</feature>
<gene>
    <name evidence="6" type="ordered locus">Rmar_0909</name>
</gene>
<accession>D0MH18</accession>
<dbReference type="AlphaFoldDB" id="D0MH18"/>
<reference evidence="6 7" key="1">
    <citation type="journal article" date="2009" name="Stand. Genomic Sci.">
        <title>Complete genome sequence of Rhodothermus marinus type strain (R-10).</title>
        <authorList>
            <person name="Nolan M."/>
            <person name="Tindall B.J."/>
            <person name="Pomrenke H."/>
            <person name="Lapidus A."/>
            <person name="Copeland A."/>
            <person name="Glavina Del Rio T."/>
            <person name="Lucas S."/>
            <person name="Chen F."/>
            <person name="Tice H."/>
            <person name="Cheng J.F."/>
            <person name="Saunders E."/>
            <person name="Han C."/>
            <person name="Bruce D."/>
            <person name="Goodwin L."/>
            <person name="Chain P."/>
            <person name="Pitluck S."/>
            <person name="Ovchinikova G."/>
            <person name="Pati A."/>
            <person name="Ivanova N."/>
            <person name="Mavromatis K."/>
            <person name="Chen A."/>
            <person name="Palaniappan K."/>
            <person name="Land M."/>
            <person name="Hauser L."/>
            <person name="Chang Y.J."/>
            <person name="Jeffries C.D."/>
            <person name="Brettin T."/>
            <person name="Goker M."/>
            <person name="Bristow J."/>
            <person name="Eisen J.A."/>
            <person name="Markowitz V."/>
            <person name="Hugenholtz P."/>
            <person name="Kyrpides N.C."/>
            <person name="Klenk H.P."/>
            <person name="Detter J.C."/>
        </authorList>
    </citation>
    <scope>NUCLEOTIDE SEQUENCE [LARGE SCALE GENOMIC DNA]</scope>
    <source>
        <strain evidence="7">ATCC 43812 / DSM 4252 / R-10</strain>
    </source>
</reference>
<dbReference type="KEGG" id="rmr:Rmar_0909"/>
<evidence type="ECO:0000256" key="1">
    <source>
        <dbReference type="ARBA" id="ARBA00004127"/>
    </source>
</evidence>